<dbReference type="CDD" id="cd00672">
    <property type="entry name" value="CysRS_core"/>
    <property type="match status" value="1"/>
</dbReference>
<gene>
    <name evidence="13" type="primary">cysS</name>
    <name evidence="16" type="ORF">SAMN05421659_103182</name>
</gene>
<dbReference type="AlphaFoldDB" id="A0A1I0NKZ5"/>
<evidence type="ECO:0000256" key="12">
    <source>
        <dbReference type="ARBA" id="ARBA00047398"/>
    </source>
</evidence>
<dbReference type="GO" id="GO:0004817">
    <property type="term" value="F:cysteine-tRNA ligase activity"/>
    <property type="evidence" value="ECO:0007669"/>
    <property type="project" value="UniProtKB-UniRule"/>
</dbReference>
<dbReference type="PRINTS" id="PR00983">
    <property type="entry name" value="TRNASYNTHCYS"/>
</dbReference>
<evidence type="ECO:0000256" key="4">
    <source>
        <dbReference type="ARBA" id="ARBA00022490"/>
    </source>
</evidence>
<evidence type="ECO:0000256" key="9">
    <source>
        <dbReference type="ARBA" id="ARBA00022840"/>
    </source>
</evidence>
<dbReference type="Proteomes" id="UP000199701">
    <property type="component" value="Unassembled WGS sequence"/>
</dbReference>
<feature type="domain" description="Cysteinyl-tRNA synthetase class Ia DALR" evidence="15">
    <location>
        <begin position="356"/>
        <end position="419"/>
    </location>
</feature>
<dbReference type="HAMAP" id="MF_00041">
    <property type="entry name" value="Cys_tRNA_synth"/>
    <property type="match status" value="1"/>
</dbReference>
<dbReference type="NCBIfam" id="TIGR00435">
    <property type="entry name" value="cysS"/>
    <property type="match status" value="1"/>
</dbReference>
<evidence type="ECO:0000256" key="11">
    <source>
        <dbReference type="ARBA" id="ARBA00023146"/>
    </source>
</evidence>
<keyword evidence="4 13" id="KW-0963">Cytoplasm</keyword>
<keyword evidence="9 13" id="KW-0067">ATP-binding</keyword>
<keyword evidence="10 13" id="KW-0648">Protein biosynthesis</keyword>
<proteinExistence type="inferred from homology"/>
<dbReference type="SUPFAM" id="SSF47323">
    <property type="entry name" value="Anticodon-binding domain of a subclass of class I aminoacyl-tRNA synthetases"/>
    <property type="match status" value="1"/>
</dbReference>
<comment type="subcellular location">
    <subcellularLocation>
        <location evidence="1 13">Cytoplasm</location>
    </subcellularLocation>
</comment>
<comment type="subunit">
    <text evidence="3 13">Monomer.</text>
</comment>
<evidence type="ECO:0000256" key="3">
    <source>
        <dbReference type="ARBA" id="ARBA00011245"/>
    </source>
</evidence>
<evidence type="ECO:0000256" key="10">
    <source>
        <dbReference type="ARBA" id="ARBA00022917"/>
    </source>
</evidence>
<evidence type="ECO:0000256" key="14">
    <source>
        <dbReference type="SAM" id="Coils"/>
    </source>
</evidence>
<comment type="similarity">
    <text evidence="2 13">Belongs to the class-I aminoacyl-tRNA synthetase family.</text>
</comment>
<sequence>MKIYNTLTRKKEEFVPLEPGKVKMYVCGPTVYNLIHIGNARAMICFDTVRRYMEYKGYDVNFVSNFTDIDDKIIKKAIEEGVDASVISQRYIAECKKDMESLNVLPATKHPLATEEICGMLDMIGKLIEKGYAYNVNGTVYFRTNKFEDYGKLSKKNLDDLQAGHRDIKVAGESEKEDPMDFVLWKPKKDNEPFWISPWSDGRPGWHIECSVMAKKYLGDKIDIHAGGEDLVFPHHENEIAQSEAANGVHFAKYWMHNAFLNIDNRKMSKSLGNFFTVRDISEEYDLQVLRFFMLSAHYRTPINFSRDLMEASKNGLDRIITSVVNLKHLVETSSVDNILDNEKAKIDAAKEYFDKFEAAMDDDFNTADAISAIFELVKYANSNSTGDNSKQYLNVLISDIIKLSSVLGLIIVKEVEILDTDIDNLIAERQQARKDKNFARGDEIRDLLISKGITLEDTREGVRWKRS</sequence>
<protein>
    <recommendedName>
        <fullName evidence="13">Cysteine--tRNA ligase</fullName>
        <ecNumber evidence="13">6.1.1.16</ecNumber>
    </recommendedName>
    <alternativeName>
        <fullName evidence="13">Cysteinyl-tRNA synthetase</fullName>
        <shortName evidence="13">CysRS</shortName>
    </alternativeName>
</protein>
<name>A0A1I0NKZ5_9FIRM</name>
<evidence type="ECO:0000256" key="7">
    <source>
        <dbReference type="ARBA" id="ARBA00022741"/>
    </source>
</evidence>
<comment type="cofactor">
    <cofactor evidence="13">
        <name>Zn(2+)</name>
        <dbReference type="ChEBI" id="CHEBI:29105"/>
    </cofactor>
    <text evidence="13">Binds 1 zinc ion per subunit.</text>
</comment>
<evidence type="ECO:0000259" key="15">
    <source>
        <dbReference type="SMART" id="SM00840"/>
    </source>
</evidence>
<feature type="binding site" evidence="13">
    <location>
        <position position="27"/>
    </location>
    <ligand>
        <name>Zn(2+)</name>
        <dbReference type="ChEBI" id="CHEBI:29105"/>
    </ligand>
</feature>
<dbReference type="GO" id="GO:0006423">
    <property type="term" value="P:cysteinyl-tRNA aminoacylation"/>
    <property type="evidence" value="ECO:0007669"/>
    <property type="project" value="UniProtKB-UniRule"/>
</dbReference>
<keyword evidence="17" id="KW-1185">Reference proteome</keyword>
<keyword evidence="11 13" id="KW-0030">Aminoacyl-tRNA synthetase</keyword>
<dbReference type="SMART" id="SM00840">
    <property type="entry name" value="DALR_2"/>
    <property type="match status" value="1"/>
</dbReference>
<dbReference type="STRING" id="99656.SAMN05421659_103182"/>
<dbReference type="Pfam" id="PF01406">
    <property type="entry name" value="tRNA-synt_1e"/>
    <property type="match status" value="1"/>
</dbReference>
<evidence type="ECO:0000256" key="1">
    <source>
        <dbReference type="ARBA" id="ARBA00004496"/>
    </source>
</evidence>
<keyword evidence="6 13" id="KW-0479">Metal-binding</keyword>
<dbReference type="OrthoDB" id="9815130at2"/>
<keyword evidence="14" id="KW-0175">Coiled coil</keyword>
<dbReference type="InterPro" id="IPR015273">
    <property type="entry name" value="Cys-tRNA-synt_Ia_DALR"/>
</dbReference>
<evidence type="ECO:0000313" key="16">
    <source>
        <dbReference type="EMBL" id="SEW01944.1"/>
    </source>
</evidence>
<organism evidence="16 17">
    <name type="scientific">[Clostridium] fimetarium</name>
    <dbReference type="NCBI Taxonomy" id="99656"/>
    <lineage>
        <taxon>Bacteria</taxon>
        <taxon>Bacillati</taxon>
        <taxon>Bacillota</taxon>
        <taxon>Clostridia</taxon>
        <taxon>Lachnospirales</taxon>
        <taxon>Lachnospiraceae</taxon>
    </lineage>
</organism>
<dbReference type="InterPro" id="IPR024909">
    <property type="entry name" value="Cys-tRNA/MSH_ligase"/>
</dbReference>
<feature type="short sequence motif" description="'HIGH' region" evidence="13">
    <location>
        <begin position="29"/>
        <end position="39"/>
    </location>
</feature>
<evidence type="ECO:0000256" key="13">
    <source>
        <dbReference type="HAMAP-Rule" id="MF_00041"/>
    </source>
</evidence>
<dbReference type="InterPro" id="IPR009080">
    <property type="entry name" value="tRNAsynth_Ia_anticodon-bd"/>
</dbReference>
<evidence type="ECO:0000256" key="8">
    <source>
        <dbReference type="ARBA" id="ARBA00022833"/>
    </source>
</evidence>
<dbReference type="GO" id="GO:0005829">
    <property type="term" value="C:cytosol"/>
    <property type="evidence" value="ECO:0007669"/>
    <property type="project" value="TreeGrafter"/>
</dbReference>
<dbReference type="PANTHER" id="PTHR10890">
    <property type="entry name" value="CYSTEINYL-TRNA SYNTHETASE"/>
    <property type="match status" value="1"/>
</dbReference>
<evidence type="ECO:0000256" key="6">
    <source>
        <dbReference type="ARBA" id="ARBA00022723"/>
    </source>
</evidence>
<dbReference type="InterPro" id="IPR014729">
    <property type="entry name" value="Rossmann-like_a/b/a_fold"/>
</dbReference>
<dbReference type="FunFam" id="3.40.50.620:FF:000009">
    <property type="entry name" value="Cysteine--tRNA ligase"/>
    <property type="match status" value="1"/>
</dbReference>
<dbReference type="GO" id="GO:0008270">
    <property type="term" value="F:zinc ion binding"/>
    <property type="evidence" value="ECO:0007669"/>
    <property type="project" value="UniProtKB-UniRule"/>
</dbReference>
<accession>A0A1I0NKZ5</accession>
<feature type="binding site" evidence="13">
    <location>
        <position position="235"/>
    </location>
    <ligand>
        <name>Zn(2+)</name>
        <dbReference type="ChEBI" id="CHEBI:29105"/>
    </ligand>
</feature>
<feature type="binding site" evidence="13">
    <location>
        <position position="210"/>
    </location>
    <ligand>
        <name>Zn(2+)</name>
        <dbReference type="ChEBI" id="CHEBI:29105"/>
    </ligand>
</feature>
<dbReference type="Pfam" id="PF09190">
    <property type="entry name" value="DALR_2"/>
    <property type="match status" value="1"/>
</dbReference>
<comment type="catalytic activity">
    <reaction evidence="12 13">
        <text>tRNA(Cys) + L-cysteine + ATP = L-cysteinyl-tRNA(Cys) + AMP + diphosphate</text>
        <dbReference type="Rhea" id="RHEA:17773"/>
        <dbReference type="Rhea" id="RHEA-COMP:9661"/>
        <dbReference type="Rhea" id="RHEA-COMP:9679"/>
        <dbReference type="ChEBI" id="CHEBI:30616"/>
        <dbReference type="ChEBI" id="CHEBI:33019"/>
        <dbReference type="ChEBI" id="CHEBI:35235"/>
        <dbReference type="ChEBI" id="CHEBI:78442"/>
        <dbReference type="ChEBI" id="CHEBI:78517"/>
        <dbReference type="ChEBI" id="CHEBI:456215"/>
        <dbReference type="EC" id="6.1.1.16"/>
    </reaction>
</comment>
<feature type="coiled-coil region" evidence="14">
    <location>
        <begin position="416"/>
        <end position="443"/>
    </location>
</feature>
<dbReference type="PANTHER" id="PTHR10890:SF3">
    <property type="entry name" value="CYSTEINE--TRNA LIGASE, CYTOPLASMIC"/>
    <property type="match status" value="1"/>
</dbReference>
<evidence type="ECO:0000256" key="2">
    <source>
        <dbReference type="ARBA" id="ARBA00005594"/>
    </source>
</evidence>
<dbReference type="RefSeq" id="WP_092451331.1">
    <property type="nucleotide sequence ID" value="NZ_FOJI01000003.1"/>
</dbReference>
<dbReference type="InterPro" id="IPR015803">
    <property type="entry name" value="Cys-tRNA-ligase"/>
</dbReference>
<dbReference type="InterPro" id="IPR032678">
    <property type="entry name" value="tRNA-synt_1_cat_dom"/>
</dbReference>
<feature type="short sequence motif" description="'KMSKS' region" evidence="13">
    <location>
        <begin position="267"/>
        <end position="271"/>
    </location>
</feature>
<dbReference type="Gene3D" id="3.40.50.620">
    <property type="entry name" value="HUPs"/>
    <property type="match status" value="1"/>
</dbReference>
<dbReference type="SUPFAM" id="SSF52374">
    <property type="entry name" value="Nucleotidylyl transferase"/>
    <property type="match status" value="1"/>
</dbReference>
<dbReference type="EC" id="6.1.1.16" evidence="13"/>
<keyword evidence="5 13" id="KW-0436">Ligase</keyword>
<dbReference type="Gene3D" id="1.20.120.1910">
    <property type="entry name" value="Cysteine-tRNA ligase, C-terminal anti-codon recognition domain"/>
    <property type="match status" value="1"/>
</dbReference>
<feature type="binding site" evidence="13">
    <location>
        <position position="270"/>
    </location>
    <ligand>
        <name>ATP</name>
        <dbReference type="ChEBI" id="CHEBI:30616"/>
    </ligand>
</feature>
<feature type="binding site" evidence="13">
    <location>
        <position position="239"/>
    </location>
    <ligand>
        <name>Zn(2+)</name>
        <dbReference type="ChEBI" id="CHEBI:29105"/>
    </ligand>
</feature>
<keyword evidence="7 13" id="KW-0547">Nucleotide-binding</keyword>
<dbReference type="GO" id="GO:0005524">
    <property type="term" value="F:ATP binding"/>
    <property type="evidence" value="ECO:0007669"/>
    <property type="project" value="UniProtKB-UniRule"/>
</dbReference>
<evidence type="ECO:0000313" key="17">
    <source>
        <dbReference type="Proteomes" id="UP000199701"/>
    </source>
</evidence>
<keyword evidence="8 13" id="KW-0862">Zinc</keyword>
<dbReference type="EMBL" id="FOJI01000003">
    <property type="protein sequence ID" value="SEW01944.1"/>
    <property type="molecule type" value="Genomic_DNA"/>
</dbReference>
<reference evidence="16 17" key="1">
    <citation type="submission" date="2016-10" db="EMBL/GenBank/DDBJ databases">
        <authorList>
            <person name="de Groot N.N."/>
        </authorList>
    </citation>
    <scope>NUCLEOTIDE SEQUENCE [LARGE SCALE GENOMIC DNA]</scope>
    <source>
        <strain evidence="16 17">DSM 9179</strain>
    </source>
</reference>
<evidence type="ECO:0000256" key="5">
    <source>
        <dbReference type="ARBA" id="ARBA00022598"/>
    </source>
</evidence>